<dbReference type="EMBL" id="QTSX02006435">
    <property type="protein sequence ID" value="KAJ9054590.1"/>
    <property type="molecule type" value="Genomic_DNA"/>
</dbReference>
<keyword evidence="2" id="KW-1185">Reference proteome</keyword>
<comment type="caution">
    <text evidence="1">The sequence shown here is derived from an EMBL/GenBank/DDBJ whole genome shotgun (WGS) entry which is preliminary data.</text>
</comment>
<evidence type="ECO:0000313" key="1">
    <source>
        <dbReference type="EMBL" id="KAJ9054590.1"/>
    </source>
</evidence>
<organism evidence="1 2">
    <name type="scientific">Entomophthora muscae</name>
    <dbReference type="NCBI Taxonomy" id="34485"/>
    <lineage>
        <taxon>Eukaryota</taxon>
        <taxon>Fungi</taxon>
        <taxon>Fungi incertae sedis</taxon>
        <taxon>Zoopagomycota</taxon>
        <taxon>Entomophthoromycotina</taxon>
        <taxon>Entomophthoromycetes</taxon>
        <taxon>Entomophthorales</taxon>
        <taxon>Entomophthoraceae</taxon>
        <taxon>Entomophthora</taxon>
    </lineage>
</organism>
<feature type="non-terminal residue" evidence="1">
    <location>
        <position position="1"/>
    </location>
</feature>
<evidence type="ECO:0000313" key="2">
    <source>
        <dbReference type="Proteomes" id="UP001165960"/>
    </source>
</evidence>
<gene>
    <name evidence="1" type="ORF">DSO57_1012656</name>
</gene>
<accession>A0ACC2RX07</accession>
<proteinExistence type="predicted"/>
<protein>
    <submittedName>
        <fullName evidence="1">Uncharacterized protein</fullName>
    </submittedName>
</protein>
<sequence length="52" mass="5767">LTSSNSGLETPSLIGDLLLQDGFKSLFSDLKYKLDSIRTTVNSNATFRQIEM</sequence>
<reference evidence="1" key="1">
    <citation type="submission" date="2022-04" db="EMBL/GenBank/DDBJ databases">
        <title>Genome of the entomopathogenic fungus Entomophthora muscae.</title>
        <authorList>
            <person name="Elya C."/>
            <person name="Lovett B.R."/>
            <person name="Lee E."/>
            <person name="Macias A.M."/>
            <person name="Hajek A.E."/>
            <person name="De Bivort B.L."/>
            <person name="Kasson M.T."/>
            <person name="De Fine Licht H.H."/>
            <person name="Stajich J.E."/>
        </authorList>
    </citation>
    <scope>NUCLEOTIDE SEQUENCE</scope>
    <source>
        <strain evidence="1">Berkeley</strain>
    </source>
</reference>
<name>A0ACC2RX07_9FUNG</name>
<dbReference type="Proteomes" id="UP001165960">
    <property type="component" value="Unassembled WGS sequence"/>
</dbReference>